<dbReference type="Pfam" id="PF13967">
    <property type="entry name" value="RSN1_TM"/>
    <property type="match status" value="1"/>
</dbReference>
<dbReference type="GO" id="GO:0005227">
    <property type="term" value="F:calcium-activated cation channel activity"/>
    <property type="evidence" value="ECO:0007669"/>
    <property type="project" value="InterPro"/>
</dbReference>
<evidence type="ECO:0000313" key="4">
    <source>
        <dbReference type="Proteomes" id="UP000215914"/>
    </source>
</evidence>
<keyword evidence="1" id="KW-1133">Transmembrane helix</keyword>
<feature type="transmembrane region" description="Helical" evidence="1">
    <location>
        <begin position="115"/>
        <end position="141"/>
    </location>
</feature>
<evidence type="ECO:0000313" key="3">
    <source>
        <dbReference type="EMBL" id="KAF5785495.1"/>
    </source>
</evidence>
<keyword evidence="1" id="KW-0472">Membrane</keyword>
<feature type="transmembrane region" description="Helical" evidence="1">
    <location>
        <begin position="6"/>
        <end position="27"/>
    </location>
</feature>
<dbReference type="PANTHER" id="PTHR13018:SF104">
    <property type="entry name" value="ERD (EARLY-RESPONSIVE TO DEHYDRATION STRESS) FAMILY PROTEIN"/>
    <property type="match status" value="1"/>
</dbReference>
<dbReference type="InterPro" id="IPR045122">
    <property type="entry name" value="Csc1-like"/>
</dbReference>
<name>A0A9K3N3L6_HELAN</name>
<reference evidence="3" key="1">
    <citation type="journal article" date="2017" name="Nature">
        <title>The sunflower genome provides insights into oil metabolism, flowering and Asterid evolution.</title>
        <authorList>
            <person name="Badouin H."/>
            <person name="Gouzy J."/>
            <person name="Grassa C.J."/>
            <person name="Murat F."/>
            <person name="Staton S.E."/>
            <person name="Cottret L."/>
            <person name="Lelandais-Briere C."/>
            <person name="Owens G.L."/>
            <person name="Carrere S."/>
            <person name="Mayjonade B."/>
            <person name="Legrand L."/>
            <person name="Gill N."/>
            <person name="Kane N.C."/>
            <person name="Bowers J.E."/>
            <person name="Hubner S."/>
            <person name="Bellec A."/>
            <person name="Berard A."/>
            <person name="Berges H."/>
            <person name="Blanchet N."/>
            <person name="Boniface M.C."/>
            <person name="Brunel D."/>
            <person name="Catrice O."/>
            <person name="Chaidir N."/>
            <person name="Claudel C."/>
            <person name="Donnadieu C."/>
            <person name="Faraut T."/>
            <person name="Fievet G."/>
            <person name="Helmstetter N."/>
            <person name="King M."/>
            <person name="Knapp S.J."/>
            <person name="Lai Z."/>
            <person name="Le Paslier M.C."/>
            <person name="Lippi Y."/>
            <person name="Lorenzon L."/>
            <person name="Mandel J.R."/>
            <person name="Marage G."/>
            <person name="Marchand G."/>
            <person name="Marquand E."/>
            <person name="Bret-Mestries E."/>
            <person name="Morien E."/>
            <person name="Nambeesan S."/>
            <person name="Nguyen T."/>
            <person name="Pegot-Espagnet P."/>
            <person name="Pouilly N."/>
            <person name="Raftis F."/>
            <person name="Sallet E."/>
            <person name="Schiex T."/>
            <person name="Thomas J."/>
            <person name="Vandecasteele C."/>
            <person name="Vares D."/>
            <person name="Vear F."/>
            <person name="Vautrin S."/>
            <person name="Crespi M."/>
            <person name="Mangin B."/>
            <person name="Burke J.M."/>
            <person name="Salse J."/>
            <person name="Munos S."/>
            <person name="Vincourt P."/>
            <person name="Rieseberg L.H."/>
            <person name="Langlade N.B."/>
        </authorList>
    </citation>
    <scope>NUCLEOTIDE SEQUENCE</scope>
    <source>
        <tissue evidence="3">Leaves</tissue>
    </source>
</reference>
<dbReference type="InterPro" id="IPR032880">
    <property type="entry name" value="CSC1/OSCA1-like_N"/>
</dbReference>
<dbReference type="Proteomes" id="UP000215914">
    <property type="component" value="Unassembled WGS sequence"/>
</dbReference>
<dbReference type="AlphaFoldDB" id="A0A9K3N3L6"/>
<evidence type="ECO:0000256" key="1">
    <source>
        <dbReference type="SAM" id="Phobius"/>
    </source>
</evidence>
<keyword evidence="4" id="KW-1185">Reference proteome</keyword>
<gene>
    <name evidence="3" type="ORF">HanXRQr2_Chr10g0429331</name>
</gene>
<keyword evidence="1 3" id="KW-0812">Transmembrane</keyword>
<feature type="domain" description="CSC1/OSCA1-like N-terminal transmembrane" evidence="2">
    <location>
        <begin position="65"/>
        <end position="131"/>
    </location>
</feature>
<sequence length="193" mass="21586">MILSGLLTYVAINFALCIIFFTLYSILRKQPSFCKVYAARLLTAGIASVLRPRQFHINKLLPNAVFTIAGFVGIFILIPVNCSGNQLQDVNFINITNNTLDVFSISNVNNGSTSLWIHLGAVYFVTIIYSFSASFFIAYVVTLGWMSTSSELFRVVPFIGTLICKPFSRNSDNVTVLSFPYHKDVPKILFLDF</sequence>
<feature type="transmembrane region" description="Helical" evidence="1">
    <location>
        <begin position="60"/>
        <end position="80"/>
    </location>
</feature>
<protein>
    <submittedName>
        <fullName evidence="3">Calcium permeable stress-gated cation channel 1 transmembrane domain-containing protein</fullName>
    </submittedName>
</protein>
<evidence type="ECO:0000259" key="2">
    <source>
        <dbReference type="Pfam" id="PF13967"/>
    </source>
</evidence>
<comment type="caution">
    <text evidence="3">The sequence shown here is derived from an EMBL/GenBank/DDBJ whole genome shotgun (WGS) entry which is preliminary data.</text>
</comment>
<reference evidence="3" key="2">
    <citation type="submission" date="2020-06" db="EMBL/GenBank/DDBJ databases">
        <title>Helianthus annuus Genome sequencing and assembly Release 2.</title>
        <authorList>
            <person name="Gouzy J."/>
            <person name="Langlade N."/>
            <person name="Munos S."/>
        </authorList>
    </citation>
    <scope>NUCLEOTIDE SEQUENCE</scope>
    <source>
        <tissue evidence="3">Leaves</tissue>
    </source>
</reference>
<accession>A0A9K3N3L6</accession>
<dbReference type="PANTHER" id="PTHR13018">
    <property type="entry name" value="PROBABLE MEMBRANE PROTEIN DUF221-RELATED"/>
    <property type="match status" value="1"/>
</dbReference>
<organism evidence="3 4">
    <name type="scientific">Helianthus annuus</name>
    <name type="common">Common sunflower</name>
    <dbReference type="NCBI Taxonomy" id="4232"/>
    <lineage>
        <taxon>Eukaryota</taxon>
        <taxon>Viridiplantae</taxon>
        <taxon>Streptophyta</taxon>
        <taxon>Embryophyta</taxon>
        <taxon>Tracheophyta</taxon>
        <taxon>Spermatophyta</taxon>
        <taxon>Magnoliopsida</taxon>
        <taxon>eudicotyledons</taxon>
        <taxon>Gunneridae</taxon>
        <taxon>Pentapetalae</taxon>
        <taxon>asterids</taxon>
        <taxon>campanulids</taxon>
        <taxon>Asterales</taxon>
        <taxon>Asteraceae</taxon>
        <taxon>Asteroideae</taxon>
        <taxon>Heliantheae alliance</taxon>
        <taxon>Heliantheae</taxon>
        <taxon>Helianthus</taxon>
    </lineage>
</organism>
<dbReference type="EMBL" id="MNCJ02000325">
    <property type="protein sequence ID" value="KAF5785495.1"/>
    <property type="molecule type" value="Genomic_DNA"/>
</dbReference>
<proteinExistence type="predicted"/>
<dbReference type="Gramene" id="mRNA:HanXRQr2_Chr10g0429331">
    <property type="protein sequence ID" value="mRNA:HanXRQr2_Chr10g0429331"/>
    <property type="gene ID" value="HanXRQr2_Chr10g0429331"/>
</dbReference>